<evidence type="ECO:0000313" key="3">
    <source>
        <dbReference type="EMBL" id="GAB20413.1"/>
    </source>
</evidence>
<name>H0R5R2_9ACTN</name>
<protein>
    <recommendedName>
        <fullName evidence="2">MurNAc-LAA domain-containing protein</fullName>
    </recommendedName>
</protein>
<keyword evidence="1" id="KW-0732">Signal</keyword>
<comment type="caution">
    <text evidence="3">The sequence shown here is derived from an EMBL/GenBank/DDBJ whole genome shotgun (WGS) entry which is preliminary data.</text>
</comment>
<dbReference type="RefSeq" id="WP_007319748.1">
    <property type="nucleotide sequence ID" value="NZ_BAEH01000115.1"/>
</dbReference>
<dbReference type="Gene3D" id="3.40.630.40">
    <property type="entry name" value="Zn-dependent exopeptidases"/>
    <property type="match status" value="1"/>
</dbReference>
<dbReference type="GO" id="GO:0009253">
    <property type="term" value="P:peptidoglycan catabolic process"/>
    <property type="evidence" value="ECO:0007669"/>
    <property type="project" value="InterPro"/>
</dbReference>
<dbReference type="eggNOG" id="ENOG5031VTR">
    <property type="taxonomic scope" value="Bacteria"/>
</dbReference>
<feature type="chain" id="PRO_5039309828" description="MurNAc-LAA domain-containing protein" evidence="1">
    <location>
        <begin position="21"/>
        <end position="273"/>
    </location>
</feature>
<dbReference type="PROSITE" id="PS51257">
    <property type="entry name" value="PROKAR_LIPOPROTEIN"/>
    <property type="match status" value="1"/>
</dbReference>
<dbReference type="EMBL" id="BAEH01000115">
    <property type="protein sequence ID" value="GAB20413.1"/>
    <property type="molecule type" value="Genomic_DNA"/>
</dbReference>
<accession>H0R5R2</accession>
<dbReference type="Pfam" id="PF01520">
    <property type="entry name" value="Amidase_3"/>
    <property type="match status" value="1"/>
</dbReference>
<dbReference type="STRING" id="1077974.GOEFS_115_00530"/>
<dbReference type="AlphaFoldDB" id="H0R5R2"/>
<proteinExistence type="predicted"/>
<reference evidence="3 4" key="1">
    <citation type="submission" date="2011-12" db="EMBL/GenBank/DDBJ databases">
        <title>Whole genome shotgun sequence of Gordonia effusa NBRC 100432.</title>
        <authorList>
            <person name="Yoshida I."/>
            <person name="Takarada H."/>
            <person name="Hosoyama A."/>
            <person name="Tsuchikane K."/>
            <person name="Katsumata H."/>
            <person name="Yamazaki S."/>
            <person name="Fujita N."/>
        </authorList>
    </citation>
    <scope>NUCLEOTIDE SEQUENCE [LARGE SCALE GENOMIC DNA]</scope>
    <source>
        <strain evidence="3 4">NBRC 100432</strain>
    </source>
</reference>
<feature type="signal peptide" evidence="1">
    <location>
        <begin position="1"/>
        <end position="20"/>
    </location>
</feature>
<organism evidence="3 4">
    <name type="scientific">Gordonia effusa NBRC 100432</name>
    <dbReference type="NCBI Taxonomy" id="1077974"/>
    <lineage>
        <taxon>Bacteria</taxon>
        <taxon>Bacillati</taxon>
        <taxon>Actinomycetota</taxon>
        <taxon>Actinomycetes</taxon>
        <taxon>Mycobacteriales</taxon>
        <taxon>Gordoniaceae</taxon>
        <taxon>Gordonia</taxon>
    </lineage>
</organism>
<sequence length="273" mass="28218">MRGLVAAVAAILALSGCASPADPQNSTTAVPGTASVTESRAPLTSSAVASPAAICAAPVVALDPGHNPVRIESFDPKTGVAQIDYPNGAEDADAYSVASQVATILRARGYRVVLLKRSLSESVSYRQRVDRAEKARAAIGISIHTSPGVNAVFPQRIGLYREGTGAGGTTRRVTFRTTGTAASSQRFAVIIAGARSRAEGHRVPVQDNDFGGRSPLWSGNIPIISLLAQNTPWVYNEFSPGEAGGSVAVAATALRTYARGIAEGISAALPRHC</sequence>
<dbReference type="GO" id="GO:0008745">
    <property type="term" value="F:N-acetylmuramoyl-L-alanine amidase activity"/>
    <property type="evidence" value="ECO:0007669"/>
    <property type="project" value="InterPro"/>
</dbReference>
<evidence type="ECO:0000256" key="1">
    <source>
        <dbReference type="SAM" id="SignalP"/>
    </source>
</evidence>
<feature type="domain" description="MurNAc-LAA" evidence="2">
    <location>
        <begin position="60"/>
        <end position="146"/>
    </location>
</feature>
<evidence type="ECO:0000313" key="4">
    <source>
        <dbReference type="Proteomes" id="UP000035034"/>
    </source>
</evidence>
<keyword evidence="4" id="KW-1185">Reference proteome</keyword>
<dbReference type="Proteomes" id="UP000035034">
    <property type="component" value="Unassembled WGS sequence"/>
</dbReference>
<gene>
    <name evidence="3" type="ORF">GOEFS_115_00530</name>
</gene>
<dbReference type="InterPro" id="IPR002508">
    <property type="entry name" value="MurNAc-LAA_cat"/>
</dbReference>
<evidence type="ECO:0000259" key="2">
    <source>
        <dbReference type="Pfam" id="PF01520"/>
    </source>
</evidence>
<dbReference type="OrthoDB" id="3837818at2"/>
<dbReference type="SUPFAM" id="SSF53187">
    <property type="entry name" value="Zn-dependent exopeptidases"/>
    <property type="match status" value="1"/>
</dbReference>